<keyword evidence="3" id="KW-1185">Reference proteome</keyword>
<name>A0ABV7ZFG3_9DEIO</name>
<accession>A0ABV7ZFG3</accession>
<evidence type="ECO:0000256" key="1">
    <source>
        <dbReference type="SAM" id="MobiDB-lite"/>
    </source>
</evidence>
<reference evidence="3" key="1">
    <citation type="journal article" date="2019" name="Int. J. Syst. Evol. Microbiol.">
        <title>The Global Catalogue of Microorganisms (GCM) 10K type strain sequencing project: providing services to taxonomists for standard genome sequencing and annotation.</title>
        <authorList>
            <consortium name="The Broad Institute Genomics Platform"/>
            <consortium name="The Broad Institute Genome Sequencing Center for Infectious Disease"/>
            <person name="Wu L."/>
            <person name="Ma J."/>
        </authorList>
    </citation>
    <scope>NUCLEOTIDE SEQUENCE [LARGE SCALE GENOMIC DNA]</scope>
    <source>
        <strain evidence="3">CCTCC AB 2017081</strain>
    </source>
</reference>
<feature type="region of interest" description="Disordered" evidence="1">
    <location>
        <begin position="131"/>
        <end position="151"/>
    </location>
</feature>
<gene>
    <name evidence="2" type="ORF">ACFOSB_21995</name>
</gene>
<dbReference type="EMBL" id="JBHRZG010000024">
    <property type="protein sequence ID" value="MFC3835545.1"/>
    <property type="molecule type" value="Genomic_DNA"/>
</dbReference>
<dbReference type="RefSeq" id="WP_322474489.1">
    <property type="nucleotide sequence ID" value="NZ_JBHRZG010000024.1"/>
</dbReference>
<proteinExistence type="predicted"/>
<evidence type="ECO:0000313" key="2">
    <source>
        <dbReference type="EMBL" id="MFC3835545.1"/>
    </source>
</evidence>
<protein>
    <submittedName>
        <fullName evidence="2">Uncharacterized protein</fullName>
    </submittedName>
</protein>
<dbReference type="Proteomes" id="UP001595803">
    <property type="component" value="Unassembled WGS sequence"/>
</dbReference>
<sequence>MERFSRYEFAPWPDDALSAAVNALARPMVTRLEQRWTDSPALTVELSDMDAPEDGRPVVRLEWDSFQGQIFALEVFDEFYSGPYAHAYAWRPGTERRFLHEVVNFPNPWIEEILDDNPAVGAFPPYGPPVASRPEPLSDNPSWPEPTGRYYRPEDQVSGGLDVVISWPDGEEPDLDTLQAQAREMREQWEAELRSRPRYRHLFIASDSGMVEVLCAGLPTWTRVE</sequence>
<evidence type="ECO:0000313" key="3">
    <source>
        <dbReference type="Proteomes" id="UP001595803"/>
    </source>
</evidence>
<organism evidence="2 3">
    <name type="scientific">Deinococcus rufus</name>
    <dbReference type="NCBI Taxonomy" id="2136097"/>
    <lineage>
        <taxon>Bacteria</taxon>
        <taxon>Thermotogati</taxon>
        <taxon>Deinococcota</taxon>
        <taxon>Deinococci</taxon>
        <taxon>Deinococcales</taxon>
        <taxon>Deinococcaceae</taxon>
        <taxon>Deinococcus</taxon>
    </lineage>
</organism>
<comment type="caution">
    <text evidence="2">The sequence shown here is derived from an EMBL/GenBank/DDBJ whole genome shotgun (WGS) entry which is preliminary data.</text>
</comment>